<proteinExistence type="predicted"/>
<sequence>MSGVVRPGRMRDQTAVRTEGIAEQFRNRPDVKAKVDSGYAGLAKEFPGQVSAPPKKPKDKTCDGDTYAWRETRRRQSSARICVEHTNAELRRWAPLRRFTGRRDIYAETHLAIASLVSDRSAQRATRSQTSTELVLVHDVTC</sequence>
<dbReference type="EMBL" id="JBBKAJ010000021">
    <property type="protein sequence ID" value="MEJ8632469.1"/>
    <property type="molecule type" value="Genomic_DNA"/>
</dbReference>
<reference evidence="1" key="1">
    <citation type="submission" date="2024-03" db="EMBL/GenBank/DDBJ databases">
        <title>Novel Streptomyces species of biotechnological and ecological value are a feature of Machair soil.</title>
        <authorList>
            <person name="Prole J.R."/>
            <person name="Goodfellow M."/>
            <person name="Allenby N."/>
            <person name="Ward A.C."/>
        </authorList>
    </citation>
    <scope>NUCLEOTIDE SEQUENCE</scope>
    <source>
        <strain evidence="1">MS2.AVA.5</strain>
    </source>
</reference>
<comment type="caution">
    <text evidence="1">The sequence shown here is derived from an EMBL/GenBank/DDBJ whole genome shotgun (WGS) entry which is preliminary data.</text>
</comment>
<evidence type="ECO:0000313" key="2">
    <source>
        <dbReference type="Proteomes" id="UP001377168"/>
    </source>
</evidence>
<accession>A0ACC6PM68</accession>
<gene>
    <name evidence="1" type="ORF">WKI67_03365</name>
</gene>
<protein>
    <submittedName>
        <fullName evidence="1">Transposase family protein</fullName>
    </submittedName>
</protein>
<keyword evidence="2" id="KW-1185">Reference proteome</keyword>
<dbReference type="Proteomes" id="UP001377168">
    <property type="component" value="Unassembled WGS sequence"/>
</dbReference>
<organism evidence="1 2">
    <name type="scientific">Streptomyces achmelvichensis</name>
    <dbReference type="NCBI Taxonomy" id="3134111"/>
    <lineage>
        <taxon>Bacteria</taxon>
        <taxon>Bacillati</taxon>
        <taxon>Actinomycetota</taxon>
        <taxon>Actinomycetes</taxon>
        <taxon>Kitasatosporales</taxon>
        <taxon>Streptomycetaceae</taxon>
        <taxon>Streptomyces</taxon>
    </lineage>
</organism>
<name>A0ACC6PM68_9ACTN</name>
<evidence type="ECO:0000313" key="1">
    <source>
        <dbReference type="EMBL" id="MEJ8632469.1"/>
    </source>
</evidence>